<sequence length="73" mass="8073">MAHRKDNVAFVKDLMTHSRYGALTQLFVIDALSKWADKISSVEPQAVDSPMISGEAWVGVAKEIKDKIDGRLS</sequence>
<evidence type="ECO:0000313" key="2">
    <source>
        <dbReference type="Proteomes" id="UP000063308"/>
    </source>
</evidence>
<reference evidence="1 2" key="1">
    <citation type="submission" date="2014-11" db="EMBL/GenBank/DDBJ databases">
        <title>Symbiosis island explosion on the genome of extra-slow-growing strains of soybean bradyrhizobia with massive insertion sequences.</title>
        <authorList>
            <person name="Iida T."/>
            <person name="Minamisawa K."/>
        </authorList>
    </citation>
    <scope>NUCLEOTIDE SEQUENCE [LARGE SCALE GENOMIC DNA]</scope>
    <source>
        <strain evidence="1 2">NK6</strain>
    </source>
</reference>
<dbReference type="AlphaFoldDB" id="A0A0E4BVD2"/>
<protein>
    <submittedName>
        <fullName evidence="1">Uncharacterized protein</fullName>
    </submittedName>
</protein>
<proteinExistence type="predicted"/>
<dbReference type="Proteomes" id="UP000063308">
    <property type="component" value="Chromosome"/>
</dbReference>
<evidence type="ECO:0000313" key="1">
    <source>
        <dbReference type="EMBL" id="BAR61921.1"/>
    </source>
</evidence>
<gene>
    <name evidence="1" type="ORF">NK6_8774</name>
</gene>
<dbReference type="EMBL" id="AP014685">
    <property type="protein sequence ID" value="BAR61921.1"/>
    <property type="molecule type" value="Genomic_DNA"/>
</dbReference>
<name>A0A0E4BVD2_9BRAD</name>
<accession>A0A0E4BVD2</accession>
<organism evidence="1 2">
    <name type="scientific">Bradyrhizobium diazoefficiens</name>
    <dbReference type="NCBI Taxonomy" id="1355477"/>
    <lineage>
        <taxon>Bacteria</taxon>
        <taxon>Pseudomonadati</taxon>
        <taxon>Pseudomonadota</taxon>
        <taxon>Alphaproteobacteria</taxon>
        <taxon>Hyphomicrobiales</taxon>
        <taxon>Nitrobacteraceae</taxon>
        <taxon>Bradyrhizobium</taxon>
    </lineage>
</organism>